<feature type="domain" description="HAM1-like C-terminal" evidence="2">
    <location>
        <begin position="598"/>
        <end position="660"/>
    </location>
</feature>
<dbReference type="Pfam" id="PF19343">
    <property type="entry name" value="HAM1_N"/>
    <property type="match status" value="2"/>
</dbReference>
<keyword evidence="5" id="KW-1185">Reference proteome</keyword>
<dbReference type="InterPro" id="IPR017943">
    <property type="entry name" value="Bactericidal_perm-incr_a/b_dom"/>
</dbReference>
<reference evidence="4 5" key="1">
    <citation type="submission" date="2016-12" db="EMBL/GenBank/DDBJ databases">
        <title>The genomes of Aspergillus section Nigri reveals drivers in fungal speciation.</title>
        <authorList>
            <consortium name="DOE Joint Genome Institute"/>
            <person name="Vesth T.C."/>
            <person name="Nybo J."/>
            <person name="Theobald S."/>
            <person name="Brandl J."/>
            <person name="Frisvad J.C."/>
            <person name="Nielsen K.F."/>
            <person name="Lyhne E.K."/>
            <person name="Kogle M.E."/>
            <person name="Kuo A."/>
            <person name="Riley R."/>
            <person name="Clum A."/>
            <person name="Nolan M."/>
            <person name="Lipzen A."/>
            <person name="Salamov A."/>
            <person name="Henrissat B."/>
            <person name="Wiebenga A."/>
            <person name="De Vries R.P."/>
            <person name="Grigoriev I.V."/>
            <person name="Mortensen U.H."/>
            <person name="Andersen M.R."/>
            <person name="Baker S.E."/>
        </authorList>
    </citation>
    <scope>NUCLEOTIDE SEQUENCE [LARGE SCALE GENOMIC DNA]</scope>
    <source>
        <strain evidence="4 5">CBS 117.55</strain>
    </source>
</reference>
<comment type="caution">
    <text evidence="4">The sequence shown here is derived from an EMBL/GenBank/DDBJ whole genome shotgun (WGS) entry which is preliminary data.</text>
</comment>
<dbReference type="RefSeq" id="XP_025395928.1">
    <property type="nucleotide sequence ID" value="XM_025544938.1"/>
</dbReference>
<dbReference type="GO" id="GO:0008289">
    <property type="term" value="F:lipid binding"/>
    <property type="evidence" value="ECO:0007669"/>
    <property type="project" value="InterPro"/>
</dbReference>
<proteinExistence type="predicted"/>
<dbReference type="InterPro" id="IPR027842">
    <property type="entry name" value="HAM1-like_C"/>
</dbReference>
<dbReference type="Pfam" id="PF14613">
    <property type="entry name" value="HAM1_C"/>
    <property type="match status" value="1"/>
</dbReference>
<protein>
    <recommendedName>
        <fullName evidence="6">Bactericidal permeability-increasing protein</fullName>
    </recommendedName>
</protein>
<feature type="domain" description="HAM1-like N-terminal" evidence="3">
    <location>
        <begin position="20"/>
        <end position="224"/>
    </location>
</feature>
<evidence type="ECO:0000313" key="5">
    <source>
        <dbReference type="Proteomes" id="UP000247233"/>
    </source>
</evidence>
<gene>
    <name evidence="4" type="ORF">BO70DRAFT_373829</name>
</gene>
<dbReference type="OrthoDB" id="5407957at2759"/>
<dbReference type="STRING" id="1448321.A0A317VB09"/>
<dbReference type="PANTHER" id="PTHR31138:SF4">
    <property type="entry name" value="DUF5923 DOMAIN-CONTAINING PROTEIN"/>
    <property type="match status" value="1"/>
</dbReference>
<organism evidence="4 5">
    <name type="scientific">Aspergillus heteromorphus CBS 117.55</name>
    <dbReference type="NCBI Taxonomy" id="1448321"/>
    <lineage>
        <taxon>Eukaryota</taxon>
        <taxon>Fungi</taxon>
        <taxon>Dikarya</taxon>
        <taxon>Ascomycota</taxon>
        <taxon>Pezizomycotina</taxon>
        <taxon>Eurotiomycetes</taxon>
        <taxon>Eurotiomycetidae</taxon>
        <taxon>Eurotiales</taxon>
        <taxon>Aspergillaceae</taxon>
        <taxon>Aspergillus</taxon>
        <taxon>Aspergillus subgen. Circumdati</taxon>
    </lineage>
</organism>
<evidence type="ECO:0000259" key="2">
    <source>
        <dbReference type="Pfam" id="PF14613"/>
    </source>
</evidence>
<dbReference type="InterPro" id="IPR045967">
    <property type="entry name" value="HAM1-like_N"/>
</dbReference>
<evidence type="ECO:0000259" key="3">
    <source>
        <dbReference type="Pfam" id="PF19343"/>
    </source>
</evidence>
<feature type="region of interest" description="Disordered" evidence="1">
    <location>
        <begin position="194"/>
        <end position="220"/>
    </location>
</feature>
<dbReference type="GeneID" id="37067175"/>
<evidence type="ECO:0000256" key="1">
    <source>
        <dbReference type="SAM" id="MobiDB-lite"/>
    </source>
</evidence>
<dbReference type="AlphaFoldDB" id="A0A317VB09"/>
<sequence>MPQGETEPLLPRYEEDTTLQRRLHQKLHTYQMIRALSDGYMPSTEQTIINLRSFLASDILSPHTHDVGSVGRQIVRDFRLWIQLFIELLQEKNGDDKLQDFLWHLSRSKASLDPNKIQQRATQTKARADTKAGTDFHSLSVSMPGSYDSLRTVGGLLLTNADFRLFVDDLATVGRQIFSDTAFSLSSASKQVGRQLKPSQEDIEAVQGAGADEGRAADNEELREEAANVAKVAGTGVARTGQEALHSAKEHLAGPEKEALLYRLKRTVLQLRDRSDYSDSVATLAQLVARYAKAYANAASDVVTTAEEEVDVNVDLKQAVEQFWLLVQSFGDAQEWKTLQQRFEKVLQHANKDPEFETFISETGSMIEEMLTDPKFFDSADEKIDELKERSKQIEAESNLRQDVDAFLVQARRALQTVSNDNAVSKLVDATNKLYQDASDGYHSREGQLPADLVEVFFPLILRSIQYIPIPRLEISSPEVDLLLESLILEPGHTVNYSSFLPYRMHVTTRNDIDIVKKHSKKTATDIKTTFTTTVSGLNISAAEFGYWIRAHSGLLFYFRDQGIASFYLDKRGIDISLDIEVGRERLEQIFTLRGVRVRIHKLDYKVHRSKWKWLLWVTKPFLKHLVRRVLEKKIAEKIVQAAFALNRELVFARERLRAARIANPHDLASFVRAVMARLKAIPDTDVEARVGIDPPGSGVFKGVFAPGSLVKVWHDEALRAQEAIEEGDESHGLGRTWRNDIFDVPTRRA</sequence>
<dbReference type="SUPFAM" id="SSF55394">
    <property type="entry name" value="Bactericidal permeability-increasing protein, BPI"/>
    <property type="match status" value="1"/>
</dbReference>
<dbReference type="EMBL" id="MSFL01000030">
    <property type="protein sequence ID" value="PWY70441.1"/>
    <property type="molecule type" value="Genomic_DNA"/>
</dbReference>
<name>A0A317VB09_9EURO</name>
<dbReference type="Proteomes" id="UP000247233">
    <property type="component" value="Unassembled WGS sequence"/>
</dbReference>
<dbReference type="PANTHER" id="PTHR31138">
    <property type="entry name" value="CHROMOSOME 19, WHOLE GENOME SHOTGUN SEQUENCE"/>
    <property type="match status" value="1"/>
</dbReference>
<evidence type="ECO:0000313" key="4">
    <source>
        <dbReference type="EMBL" id="PWY70441.1"/>
    </source>
</evidence>
<accession>A0A317VB09</accession>
<dbReference type="Gene3D" id="3.15.10.10">
    <property type="entry name" value="Bactericidal permeability-increasing protein, domain 1"/>
    <property type="match status" value="1"/>
</dbReference>
<dbReference type="VEuPathDB" id="FungiDB:BO70DRAFT_373829"/>
<feature type="domain" description="HAM1-like N-terminal" evidence="3">
    <location>
        <begin position="250"/>
        <end position="581"/>
    </location>
</feature>
<evidence type="ECO:0008006" key="6">
    <source>
        <dbReference type="Google" id="ProtNLM"/>
    </source>
</evidence>